<organism evidence="1">
    <name type="scientific">marine metagenome</name>
    <dbReference type="NCBI Taxonomy" id="408172"/>
    <lineage>
        <taxon>unclassified sequences</taxon>
        <taxon>metagenomes</taxon>
        <taxon>ecological metagenomes</taxon>
    </lineage>
</organism>
<protein>
    <submittedName>
        <fullName evidence="1">Uncharacterized protein</fullName>
    </submittedName>
</protein>
<sequence>MTTLYPDCKFGSILIEHASRINQKGASGEVPF</sequence>
<gene>
    <name evidence="1" type="ORF">METZ01_LOCUS203410</name>
</gene>
<accession>A0A382EID5</accession>
<dbReference type="AlphaFoldDB" id="A0A382EID5"/>
<evidence type="ECO:0000313" key="1">
    <source>
        <dbReference type="EMBL" id="SVB50556.1"/>
    </source>
</evidence>
<reference evidence="1" key="1">
    <citation type="submission" date="2018-05" db="EMBL/GenBank/DDBJ databases">
        <authorList>
            <person name="Lanie J.A."/>
            <person name="Ng W.-L."/>
            <person name="Kazmierczak K.M."/>
            <person name="Andrzejewski T.M."/>
            <person name="Davidsen T.M."/>
            <person name="Wayne K.J."/>
            <person name="Tettelin H."/>
            <person name="Glass J.I."/>
            <person name="Rusch D."/>
            <person name="Podicherti R."/>
            <person name="Tsui H.-C.T."/>
            <person name="Winkler M.E."/>
        </authorList>
    </citation>
    <scope>NUCLEOTIDE SEQUENCE</scope>
</reference>
<name>A0A382EID5_9ZZZZ</name>
<dbReference type="EMBL" id="UINC01044719">
    <property type="protein sequence ID" value="SVB50556.1"/>
    <property type="molecule type" value="Genomic_DNA"/>
</dbReference>
<proteinExistence type="predicted"/>